<organism evidence="1 2">
    <name type="scientific">Streptomyces umbrinus</name>
    <dbReference type="NCBI Taxonomy" id="67370"/>
    <lineage>
        <taxon>Bacteria</taxon>
        <taxon>Bacillati</taxon>
        <taxon>Actinomycetota</taxon>
        <taxon>Actinomycetes</taxon>
        <taxon>Kitasatosporales</taxon>
        <taxon>Streptomycetaceae</taxon>
        <taxon>Streptomyces</taxon>
        <taxon>Streptomyces phaeochromogenes group</taxon>
    </lineage>
</organism>
<dbReference type="EMBL" id="JAUSZI010000003">
    <property type="protein sequence ID" value="MDQ1033578.1"/>
    <property type="molecule type" value="Genomic_DNA"/>
</dbReference>
<evidence type="ECO:0000313" key="1">
    <source>
        <dbReference type="EMBL" id="MDQ1033578.1"/>
    </source>
</evidence>
<evidence type="ECO:0000313" key="2">
    <source>
        <dbReference type="Proteomes" id="UP001230328"/>
    </source>
</evidence>
<keyword evidence="2" id="KW-1185">Reference proteome</keyword>
<proteinExistence type="predicted"/>
<reference evidence="1 2" key="1">
    <citation type="submission" date="2023-07" db="EMBL/GenBank/DDBJ databases">
        <title>Comparative genomics of wheat-associated soil bacteria to identify genetic determinants of phenazine resistance.</title>
        <authorList>
            <person name="Mouncey N."/>
        </authorList>
    </citation>
    <scope>NUCLEOTIDE SEQUENCE [LARGE SCALE GENOMIC DNA]</scope>
    <source>
        <strain evidence="1 2">V2I4</strain>
    </source>
</reference>
<accession>A0ABU0TCZ0</accession>
<sequence>MADTDPVPITDENAAAHAIAAAIHDITKQDLPGHGHEIVKQRLIRAGSVVRASVAYSNARKTGKTERGAVRDAAIELVRQYRFQHNL</sequence>
<gene>
    <name evidence="1" type="ORF">QF035_011247</name>
</gene>
<protein>
    <submittedName>
        <fullName evidence="1">Uncharacterized protein</fullName>
    </submittedName>
</protein>
<dbReference type="Proteomes" id="UP001230328">
    <property type="component" value="Unassembled WGS sequence"/>
</dbReference>
<name>A0ABU0TCZ0_9ACTN</name>
<comment type="caution">
    <text evidence="1">The sequence shown here is derived from an EMBL/GenBank/DDBJ whole genome shotgun (WGS) entry which is preliminary data.</text>
</comment>
<dbReference type="RefSeq" id="WP_307532343.1">
    <property type="nucleotide sequence ID" value="NZ_JAUSZI010000003.1"/>
</dbReference>